<feature type="compositionally biased region" description="Basic and acidic residues" evidence="1">
    <location>
        <begin position="81"/>
        <end position="90"/>
    </location>
</feature>
<dbReference type="Proteomes" id="UP001054837">
    <property type="component" value="Unassembled WGS sequence"/>
</dbReference>
<protein>
    <submittedName>
        <fullName evidence="2">Uncharacterized protein</fullName>
    </submittedName>
</protein>
<dbReference type="AlphaFoldDB" id="A0AAV4RCF5"/>
<keyword evidence="3" id="KW-1185">Reference proteome</keyword>
<proteinExistence type="predicted"/>
<evidence type="ECO:0000256" key="1">
    <source>
        <dbReference type="SAM" id="MobiDB-lite"/>
    </source>
</evidence>
<evidence type="ECO:0000313" key="3">
    <source>
        <dbReference type="Proteomes" id="UP001054837"/>
    </source>
</evidence>
<organism evidence="2 3">
    <name type="scientific">Caerostris darwini</name>
    <dbReference type="NCBI Taxonomy" id="1538125"/>
    <lineage>
        <taxon>Eukaryota</taxon>
        <taxon>Metazoa</taxon>
        <taxon>Ecdysozoa</taxon>
        <taxon>Arthropoda</taxon>
        <taxon>Chelicerata</taxon>
        <taxon>Arachnida</taxon>
        <taxon>Araneae</taxon>
        <taxon>Araneomorphae</taxon>
        <taxon>Entelegynae</taxon>
        <taxon>Araneoidea</taxon>
        <taxon>Araneidae</taxon>
        <taxon>Caerostris</taxon>
    </lineage>
</organism>
<reference evidence="2 3" key="1">
    <citation type="submission" date="2021-06" db="EMBL/GenBank/DDBJ databases">
        <title>Caerostris darwini draft genome.</title>
        <authorList>
            <person name="Kono N."/>
            <person name="Arakawa K."/>
        </authorList>
    </citation>
    <scope>NUCLEOTIDE SEQUENCE [LARGE SCALE GENOMIC DNA]</scope>
</reference>
<gene>
    <name evidence="2" type="ORF">CDAR_78491</name>
</gene>
<feature type="region of interest" description="Disordered" evidence="1">
    <location>
        <begin position="1"/>
        <end position="90"/>
    </location>
</feature>
<comment type="caution">
    <text evidence="2">The sequence shown here is derived from an EMBL/GenBank/DDBJ whole genome shotgun (WGS) entry which is preliminary data.</text>
</comment>
<dbReference type="EMBL" id="BPLQ01005835">
    <property type="protein sequence ID" value="GIY17787.1"/>
    <property type="molecule type" value="Genomic_DNA"/>
</dbReference>
<sequence>MAHRRTDRRDKSGVGLRPGRTRRTLRCRAAPGRTQGQNSGKSGVGLRRGAPGTEEEIRCRAAPGAPGDRRVKTGVGLRRGAPGDRRVEME</sequence>
<evidence type="ECO:0000313" key="2">
    <source>
        <dbReference type="EMBL" id="GIY17787.1"/>
    </source>
</evidence>
<name>A0AAV4RCF5_9ARAC</name>
<accession>A0AAV4RCF5</accession>